<feature type="compositionally biased region" description="Polar residues" evidence="10">
    <location>
        <begin position="196"/>
        <end position="214"/>
    </location>
</feature>
<feature type="active site" description="Proton acceptor" evidence="7">
    <location>
        <position position="19"/>
    </location>
</feature>
<dbReference type="GO" id="GO:0000049">
    <property type="term" value="F:tRNA binding"/>
    <property type="evidence" value="ECO:0007669"/>
    <property type="project" value="UniProtKB-UniRule"/>
</dbReference>
<proteinExistence type="inferred from homology"/>
<protein>
    <recommendedName>
        <fullName evidence="6 7">Peptidyl-tRNA hydrolase</fullName>
        <shortName evidence="7">Pth</shortName>
        <ecNumber evidence="1 7">3.1.1.29</ecNumber>
    </recommendedName>
</protein>
<dbReference type="PROSITE" id="PS01196">
    <property type="entry name" value="PEPT_TRNA_HYDROL_2"/>
    <property type="match status" value="1"/>
</dbReference>
<reference evidence="11" key="1">
    <citation type="journal article" date="2014" name="Int. J. Syst. Evol. Microbiol.">
        <title>Complete genome sequence of Corynebacterium casei LMG S-19264T (=DSM 44701T), isolated from a smear-ripened cheese.</title>
        <authorList>
            <consortium name="US DOE Joint Genome Institute (JGI-PGF)"/>
            <person name="Walter F."/>
            <person name="Albersmeier A."/>
            <person name="Kalinowski J."/>
            <person name="Ruckert C."/>
        </authorList>
    </citation>
    <scope>NUCLEOTIDE SEQUENCE</scope>
    <source>
        <strain evidence="11">CGMCC 1.15254</strain>
    </source>
</reference>
<dbReference type="CDD" id="cd00462">
    <property type="entry name" value="PTH"/>
    <property type="match status" value="1"/>
</dbReference>
<dbReference type="NCBIfam" id="TIGR00447">
    <property type="entry name" value="pth"/>
    <property type="match status" value="1"/>
</dbReference>
<dbReference type="GO" id="GO:0006515">
    <property type="term" value="P:protein quality control for misfolded or incompletely synthesized proteins"/>
    <property type="evidence" value="ECO:0007669"/>
    <property type="project" value="UniProtKB-UniRule"/>
</dbReference>
<name>A0A917BXT3_9PROT</name>
<feature type="region of interest" description="Disordered" evidence="10">
    <location>
        <begin position="187"/>
        <end position="229"/>
    </location>
</feature>
<evidence type="ECO:0000256" key="10">
    <source>
        <dbReference type="SAM" id="MobiDB-lite"/>
    </source>
</evidence>
<comment type="caution">
    <text evidence="11">The sequence shown here is derived from an EMBL/GenBank/DDBJ whole genome shotgun (WGS) entry which is preliminary data.</text>
</comment>
<dbReference type="InterPro" id="IPR018171">
    <property type="entry name" value="Pept_tRNA_hydro_CS"/>
</dbReference>
<dbReference type="SUPFAM" id="SSF53178">
    <property type="entry name" value="Peptidyl-tRNA hydrolase-like"/>
    <property type="match status" value="1"/>
</dbReference>
<keyword evidence="2 7" id="KW-0820">tRNA-binding</keyword>
<feature type="site" description="Stabilizes the basic form of H active site to accept a proton" evidence="7">
    <location>
        <position position="91"/>
    </location>
</feature>
<dbReference type="PANTHER" id="PTHR17224:SF1">
    <property type="entry name" value="PEPTIDYL-TRNA HYDROLASE"/>
    <property type="match status" value="1"/>
</dbReference>
<evidence type="ECO:0000256" key="4">
    <source>
        <dbReference type="ARBA" id="ARBA00022884"/>
    </source>
</evidence>
<evidence type="ECO:0000256" key="7">
    <source>
        <dbReference type="HAMAP-Rule" id="MF_00083"/>
    </source>
</evidence>
<dbReference type="EC" id="3.1.1.29" evidence="1 7"/>
<dbReference type="GO" id="GO:0072344">
    <property type="term" value="P:rescue of stalled ribosome"/>
    <property type="evidence" value="ECO:0007669"/>
    <property type="project" value="UniProtKB-UniRule"/>
</dbReference>
<evidence type="ECO:0000256" key="3">
    <source>
        <dbReference type="ARBA" id="ARBA00022801"/>
    </source>
</evidence>
<organism evidence="11 12">
    <name type="scientific">Terasakiella brassicae</name>
    <dbReference type="NCBI Taxonomy" id="1634917"/>
    <lineage>
        <taxon>Bacteria</taxon>
        <taxon>Pseudomonadati</taxon>
        <taxon>Pseudomonadota</taxon>
        <taxon>Alphaproteobacteria</taxon>
        <taxon>Rhodospirillales</taxon>
        <taxon>Terasakiellaceae</taxon>
        <taxon>Terasakiella</taxon>
    </lineage>
</organism>
<keyword evidence="4 7" id="KW-0694">RNA-binding</keyword>
<dbReference type="FunFam" id="3.40.50.1470:FF:000001">
    <property type="entry name" value="Peptidyl-tRNA hydrolase"/>
    <property type="match status" value="1"/>
</dbReference>
<feature type="binding site" evidence="7">
    <location>
        <position position="14"/>
    </location>
    <ligand>
        <name>tRNA</name>
        <dbReference type="ChEBI" id="CHEBI:17843"/>
    </ligand>
</feature>
<feature type="binding site" evidence="7">
    <location>
        <position position="112"/>
    </location>
    <ligand>
        <name>tRNA</name>
        <dbReference type="ChEBI" id="CHEBI:17843"/>
    </ligand>
</feature>
<dbReference type="InterPro" id="IPR036416">
    <property type="entry name" value="Pept_tRNA_hydro_sf"/>
</dbReference>
<comment type="function">
    <text evidence="7">Hydrolyzes ribosome-free peptidyl-tRNAs (with 1 or more amino acids incorporated), which drop off the ribosome during protein synthesis, or as a result of ribosome stalling.</text>
</comment>
<accession>A0A917BXT3</accession>
<evidence type="ECO:0000256" key="1">
    <source>
        <dbReference type="ARBA" id="ARBA00013260"/>
    </source>
</evidence>
<keyword evidence="3 7" id="KW-0378">Hydrolase</keyword>
<dbReference type="GO" id="GO:0004045">
    <property type="term" value="F:peptidyl-tRNA hydrolase activity"/>
    <property type="evidence" value="ECO:0007669"/>
    <property type="project" value="UniProtKB-UniRule"/>
</dbReference>
<evidence type="ECO:0000256" key="9">
    <source>
        <dbReference type="RuleBase" id="RU004320"/>
    </source>
</evidence>
<dbReference type="InterPro" id="IPR001328">
    <property type="entry name" value="Pept_tRNA_hydro"/>
</dbReference>
<dbReference type="PANTHER" id="PTHR17224">
    <property type="entry name" value="PEPTIDYL-TRNA HYDROLASE"/>
    <property type="match status" value="1"/>
</dbReference>
<dbReference type="GO" id="GO:0005737">
    <property type="term" value="C:cytoplasm"/>
    <property type="evidence" value="ECO:0007669"/>
    <property type="project" value="UniProtKB-SubCell"/>
</dbReference>
<comment type="subcellular location">
    <subcellularLocation>
        <location evidence="7">Cytoplasm</location>
    </subcellularLocation>
</comment>
<dbReference type="HAMAP" id="MF_00083">
    <property type="entry name" value="Pept_tRNA_hydro_bact"/>
    <property type="match status" value="1"/>
</dbReference>
<dbReference type="AlphaFoldDB" id="A0A917BXT3"/>
<evidence type="ECO:0000313" key="12">
    <source>
        <dbReference type="Proteomes" id="UP000632498"/>
    </source>
</evidence>
<dbReference type="Proteomes" id="UP000632498">
    <property type="component" value="Unassembled WGS sequence"/>
</dbReference>
<evidence type="ECO:0000256" key="2">
    <source>
        <dbReference type="ARBA" id="ARBA00022555"/>
    </source>
</evidence>
<sequence length="229" mass="25208">MILLVGLGNPGGKYAKNRHNIGFMALDEIVRRHSFGPWRSKFQGQMCEGTIDGTKVLALMPETFMNESGRSVSAAARFYKIAPEQTVVLHDELDLAFTKIKVKIGGGHGGHNGLRSIDAHMGKNYKRVRLGIGHPGSKEKVHGYVLGDFAKAEEDPRDKMLDGVAQHIGHVINDADTEFMNRYALGMRPQRPNKPKTPTQDSAQSSSVKNANNDDNNDSPFAVLKKLTE</sequence>
<gene>
    <name evidence="7 11" type="primary">pth</name>
    <name evidence="11" type="ORF">GCM10011332_15770</name>
</gene>
<evidence type="ECO:0000256" key="6">
    <source>
        <dbReference type="ARBA" id="ARBA00050038"/>
    </source>
</evidence>
<dbReference type="RefSeq" id="WP_188663610.1">
    <property type="nucleotide sequence ID" value="NZ_BMHV01000009.1"/>
</dbReference>
<evidence type="ECO:0000256" key="5">
    <source>
        <dbReference type="ARBA" id="ARBA00038063"/>
    </source>
</evidence>
<comment type="subunit">
    <text evidence="7">Monomer.</text>
</comment>
<dbReference type="PROSITE" id="PS01195">
    <property type="entry name" value="PEPT_TRNA_HYDROL_1"/>
    <property type="match status" value="1"/>
</dbReference>
<evidence type="ECO:0000313" key="11">
    <source>
        <dbReference type="EMBL" id="GGF62715.1"/>
    </source>
</evidence>
<feature type="binding site" evidence="7">
    <location>
        <position position="66"/>
    </location>
    <ligand>
        <name>tRNA</name>
        <dbReference type="ChEBI" id="CHEBI:17843"/>
    </ligand>
</feature>
<feature type="binding site" evidence="7">
    <location>
        <position position="64"/>
    </location>
    <ligand>
        <name>tRNA</name>
        <dbReference type="ChEBI" id="CHEBI:17843"/>
    </ligand>
</feature>
<evidence type="ECO:0000256" key="8">
    <source>
        <dbReference type="RuleBase" id="RU000673"/>
    </source>
</evidence>
<feature type="site" description="Discriminates between blocked and unblocked aminoacyl-tRNA" evidence="7">
    <location>
        <position position="9"/>
    </location>
</feature>
<dbReference type="EMBL" id="BMHV01000009">
    <property type="protein sequence ID" value="GGF62715.1"/>
    <property type="molecule type" value="Genomic_DNA"/>
</dbReference>
<comment type="function">
    <text evidence="7">Catalyzes the release of premature peptidyl moieties from peptidyl-tRNA molecules trapped in stalled 50S ribosomal subunits, and thus maintains levels of free tRNAs and 50S ribosomes.</text>
</comment>
<comment type="similarity">
    <text evidence="5 7 9">Belongs to the PTH family.</text>
</comment>
<keyword evidence="12" id="KW-1185">Reference proteome</keyword>
<reference evidence="11" key="2">
    <citation type="submission" date="2020-09" db="EMBL/GenBank/DDBJ databases">
        <authorList>
            <person name="Sun Q."/>
            <person name="Zhou Y."/>
        </authorList>
    </citation>
    <scope>NUCLEOTIDE SEQUENCE</scope>
    <source>
        <strain evidence="11">CGMCC 1.15254</strain>
    </source>
</reference>
<keyword evidence="7" id="KW-0963">Cytoplasm</keyword>
<comment type="catalytic activity">
    <reaction evidence="7 8">
        <text>an N-acyl-L-alpha-aminoacyl-tRNA + H2O = an N-acyl-L-amino acid + a tRNA + H(+)</text>
        <dbReference type="Rhea" id="RHEA:54448"/>
        <dbReference type="Rhea" id="RHEA-COMP:10123"/>
        <dbReference type="Rhea" id="RHEA-COMP:13883"/>
        <dbReference type="ChEBI" id="CHEBI:15377"/>
        <dbReference type="ChEBI" id="CHEBI:15378"/>
        <dbReference type="ChEBI" id="CHEBI:59874"/>
        <dbReference type="ChEBI" id="CHEBI:78442"/>
        <dbReference type="ChEBI" id="CHEBI:138191"/>
        <dbReference type="EC" id="3.1.1.29"/>
    </reaction>
</comment>
<dbReference type="Gene3D" id="3.40.50.1470">
    <property type="entry name" value="Peptidyl-tRNA hydrolase"/>
    <property type="match status" value="1"/>
</dbReference>
<dbReference type="Pfam" id="PF01195">
    <property type="entry name" value="Pept_tRNA_hydro"/>
    <property type="match status" value="1"/>
</dbReference>